<evidence type="ECO:0008006" key="3">
    <source>
        <dbReference type="Google" id="ProtNLM"/>
    </source>
</evidence>
<reference evidence="1" key="1">
    <citation type="submission" date="2020-12" db="EMBL/GenBank/DDBJ databases">
        <title>Vagococcus allomyrinae sp. nov. and Enterococcus lavae sp. nov., isolated from the larvae of Allomyrina dichotoma.</title>
        <authorList>
            <person name="Lee S.D."/>
        </authorList>
    </citation>
    <scope>NUCLEOTIDE SEQUENCE</scope>
    <source>
        <strain evidence="1">BWB3-3</strain>
    </source>
</reference>
<evidence type="ECO:0000313" key="2">
    <source>
        <dbReference type="Proteomes" id="UP000674938"/>
    </source>
</evidence>
<comment type="caution">
    <text evidence="1">The sequence shown here is derived from an EMBL/GenBank/DDBJ whole genome shotgun (WGS) entry which is preliminary data.</text>
</comment>
<dbReference type="RefSeq" id="WP_209529234.1">
    <property type="nucleotide sequence ID" value="NZ_JAEEGA010000009.1"/>
</dbReference>
<dbReference type="AlphaFoldDB" id="A0A940SSQ7"/>
<protein>
    <recommendedName>
        <fullName evidence="3">SIR2-like domain-containing protein</fullName>
    </recommendedName>
</protein>
<sequence length="499" mass="56833">MNKIGIFFGAGAEIGYGLPSGGRFALDIFKMGKEADRDEFKEIIKGIDPSSQIARKWLPERYRSRSIYVFGKGNFDEIIASSLENRRELILSYLQTFDDKLSQIIKQTDGIDEARIRQTFEDMFQKKIGTFLYADQIQLNQKLTSESALFSSAFFSAYLYMLEKTANSGVRNIVLGLMELLVGSLGETLVNELNNELVKTDKPGLNVFNDLGSLFALNYGSLGNTGLDLALRPASTPLSDSSTIEDIFVEIGTRLLEDAYAQVLDYQALIDSHFRYLFQPKVQWAKFTRIAVFLYSVQRYIKEQVPADIPQEGFYHDLNQLANRFTLSSIGTSNYTNLLRKIVAEDLCSPQKIFHLNGHIDDLYDPYRNQIYHKQTDIDSSTQLTVPFLLTQSGVKPLTAVSMSERYVDYYRDLKKCQKIAIIGYGFNGDDGHINGIFRRLADEDNKQLHLFHYGHNPDGSDLPALYAEKLRLTKKENLIIHLIDDIRQVQGKNWTEVF</sequence>
<organism evidence="1 2">
    <name type="scientific">Vagococcus allomyrinae</name>
    <dbReference type="NCBI Taxonomy" id="2794353"/>
    <lineage>
        <taxon>Bacteria</taxon>
        <taxon>Bacillati</taxon>
        <taxon>Bacillota</taxon>
        <taxon>Bacilli</taxon>
        <taxon>Lactobacillales</taxon>
        <taxon>Enterococcaceae</taxon>
        <taxon>Vagococcus</taxon>
    </lineage>
</organism>
<dbReference type="EMBL" id="JAEEGA010000009">
    <property type="protein sequence ID" value="MBP1042237.1"/>
    <property type="molecule type" value="Genomic_DNA"/>
</dbReference>
<dbReference type="Proteomes" id="UP000674938">
    <property type="component" value="Unassembled WGS sequence"/>
</dbReference>
<proteinExistence type="predicted"/>
<evidence type="ECO:0000313" key="1">
    <source>
        <dbReference type="EMBL" id="MBP1042237.1"/>
    </source>
</evidence>
<gene>
    <name evidence="1" type="ORF">I6N95_14555</name>
</gene>
<keyword evidence="2" id="KW-1185">Reference proteome</keyword>
<name>A0A940SSQ7_9ENTE</name>
<accession>A0A940SSQ7</accession>